<feature type="domain" description="Methyltransferase" evidence="2">
    <location>
        <begin position="110"/>
        <end position="296"/>
    </location>
</feature>
<dbReference type="EMBL" id="JAUCMV010000004">
    <property type="protein sequence ID" value="KAK0404908.1"/>
    <property type="molecule type" value="Genomic_DNA"/>
</dbReference>
<dbReference type="Pfam" id="PF13383">
    <property type="entry name" value="Methyltransf_22"/>
    <property type="match status" value="1"/>
</dbReference>
<sequence length="332" mass="38085">MVKPYLSENLRLSLNISAIFCSSELTLPMAHSSDYRLLLFVFAAAFLLLQYFFWIHPTKIRNVTVKNSAFIDNAKGFFDYSAENDSRRSPNDWENARRRLDEYKRGVAAKPSMKEFVRLLKKQTECSDLVQFGDDYGRHFICSPSVIVRKPRCVIYSIGVSGEIPFESAFQKYANNKCQVVLIDKHKSKQDFSSLNGHFMHLESVGTHQKDVSKWKIPFSETLRQNNHFSVSILKLNISEASEGLGHEIEILESTLLDFDVLHVVMTLNTAPVYMAGVLHTFENMGYALYAFEADSKKNNTLITSHFMIRDLRLHGFSKFAGKYYTPNESLE</sequence>
<evidence type="ECO:0000313" key="4">
    <source>
        <dbReference type="Proteomes" id="UP001175271"/>
    </source>
</evidence>
<gene>
    <name evidence="3" type="ORF">QR680_017692</name>
</gene>
<evidence type="ECO:0000256" key="1">
    <source>
        <dbReference type="SAM" id="Phobius"/>
    </source>
</evidence>
<dbReference type="InterPro" id="IPR026913">
    <property type="entry name" value="METTL24"/>
</dbReference>
<dbReference type="PANTHER" id="PTHR32026">
    <property type="entry name" value="METHYLTRANSFERASE-LIKE PROTEIN 24"/>
    <property type="match status" value="1"/>
</dbReference>
<name>A0AA39HHJ0_9BILA</name>
<reference evidence="3" key="1">
    <citation type="submission" date="2023-06" db="EMBL/GenBank/DDBJ databases">
        <title>Genomic analysis of the entomopathogenic nematode Steinernema hermaphroditum.</title>
        <authorList>
            <person name="Schwarz E.M."/>
            <person name="Heppert J.K."/>
            <person name="Baniya A."/>
            <person name="Schwartz H.T."/>
            <person name="Tan C.-H."/>
            <person name="Antoshechkin I."/>
            <person name="Sternberg P.W."/>
            <person name="Goodrich-Blair H."/>
            <person name="Dillman A.R."/>
        </authorList>
    </citation>
    <scope>NUCLEOTIDE SEQUENCE</scope>
    <source>
        <strain evidence="3">PS9179</strain>
        <tissue evidence="3">Whole animal</tissue>
    </source>
</reference>
<dbReference type="PANTHER" id="PTHR32026:SF27">
    <property type="entry name" value="METHYLTRANSFERASE FKBM DOMAIN-CONTAINING PROTEIN-RELATED"/>
    <property type="match status" value="1"/>
</dbReference>
<protein>
    <recommendedName>
        <fullName evidence="2">Methyltransferase domain-containing protein</fullName>
    </recommendedName>
</protein>
<organism evidence="3 4">
    <name type="scientific">Steinernema hermaphroditum</name>
    <dbReference type="NCBI Taxonomy" id="289476"/>
    <lineage>
        <taxon>Eukaryota</taxon>
        <taxon>Metazoa</taxon>
        <taxon>Ecdysozoa</taxon>
        <taxon>Nematoda</taxon>
        <taxon>Chromadorea</taxon>
        <taxon>Rhabditida</taxon>
        <taxon>Tylenchina</taxon>
        <taxon>Panagrolaimomorpha</taxon>
        <taxon>Strongyloidoidea</taxon>
        <taxon>Steinernematidae</taxon>
        <taxon>Steinernema</taxon>
    </lineage>
</organism>
<keyword evidence="4" id="KW-1185">Reference proteome</keyword>
<evidence type="ECO:0000313" key="3">
    <source>
        <dbReference type="EMBL" id="KAK0404908.1"/>
    </source>
</evidence>
<accession>A0AA39HHJ0</accession>
<comment type="caution">
    <text evidence="3">The sequence shown here is derived from an EMBL/GenBank/DDBJ whole genome shotgun (WGS) entry which is preliminary data.</text>
</comment>
<proteinExistence type="predicted"/>
<dbReference type="AlphaFoldDB" id="A0AA39HHJ0"/>
<keyword evidence="1" id="KW-1133">Transmembrane helix</keyword>
<dbReference type="InterPro" id="IPR025714">
    <property type="entry name" value="Methyltranfer_dom"/>
</dbReference>
<keyword evidence="1" id="KW-0472">Membrane</keyword>
<feature type="transmembrane region" description="Helical" evidence="1">
    <location>
        <begin position="37"/>
        <end position="55"/>
    </location>
</feature>
<keyword evidence="1" id="KW-0812">Transmembrane</keyword>
<dbReference type="Proteomes" id="UP001175271">
    <property type="component" value="Unassembled WGS sequence"/>
</dbReference>
<evidence type="ECO:0000259" key="2">
    <source>
        <dbReference type="Pfam" id="PF13383"/>
    </source>
</evidence>